<dbReference type="Proteomes" id="UP000734271">
    <property type="component" value="Unassembled WGS sequence"/>
</dbReference>
<keyword evidence="1" id="KW-1133">Transmembrane helix</keyword>
<dbReference type="RefSeq" id="WP_223420316.1">
    <property type="nucleotide sequence ID" value="NZ_JAIPME010000002.1"/>
</dbReference>
<keyword evidence="3" id="KW-1185">Reference proteome</keyword>
<organism evidence="2 3">
    <name type="scientific">Anaerococcus murdochii</name>
    <dbReference type="NCBI Taxonomy" id="411577"/>
    <lineage>
        <taxon>Bacteria</taxon>
        <taxon>Bacillati</taxon>
        <taxon>Bacillota</taxon>
        <taxon>Tissierellia</taxon>
        <taxon>Tissierellales</taxon>
        <taxon>Peptoniphilaceae</taxon>
        <taxon>Anaerococcus</taxon>
    </lineage>
</organism>
<accession>A0ABS7T0Q9</accession>
<sequence length="133" mass="14772">MSGLINLISEYSSRLAILPILVLMNAIITIIIHFINRKKILKFLPSLIIGIAALVVGIYSITIFNTPMGLNTAWIAVFLGSAALVGVCVGFIIDLIISIKRNMGFNEEKSANNHVKKYLNEDKAFKAKRKRKK</sequence>
<evidence type="ECO:0000313" key="3">
    <source>
        <dbReference type="Proteomes" id="UP000734271"/>
    </source>
</evidence>
<feature type="transmembrane region" description="Helical" evidence="1">
    <location>
        <begin position="73"/>
        <end position="97"/>
    </location>
</feature>
<protein>
    <submittedName>
        <fullName evidence="2">Uncharacterized protein</fullName>
    </submittedName>
</protein>
<keyword evidence="1" id="KW-0472">Membrane</keyword>
<name>A0ABS7T0Q9_9FIRM</name>
<dbReference type="EMBL" id="JAIPME010000002">
    <property type="protein sequence ID" value="MBZ2387372.1"/>
    <property type="molecule type" value="Genomic_DNA"/>
</dbReference>
<feature type="transmembrane region" description="Helical" evidence="1">
    <location>
        <begin position="43"/>
        <end position="61"/>
    </location>
</feature>
<reference evidence="2 3" key="1">
    <citation type="submission" date="2021-08" db="EMBL/GenBank/DDBJ databases">
        <title>FDA dAtabase for Regulatory Grade micrObial Sequences (FDA-ARGOS): Supporting development and validation of Infectious Disease Dx tests.</title>
        <authorList>
            <person name="Sproer C."/>
            <person name="Gronow S."/>
            <person name="Severitt S."/>
            <person name="Schroder I."/>
            <person name="Tallon L."/>
            <person name="Sadzewicz L."/>
            <person name="Zhao X."/>
            <person name="Boylan J."/>
            <person name="Ott S."/>
            <person name="Bowen H."/>
            <person name="Vavikolanu K."/>
            <person name="Hazen T."/>
            <person name="Aluvathingal J."/>
            <person name="Nadendla S."/>
            <person name="Lowell S."/>
            <person name="Myers T."/>
            <person name="Yan Y."/>
            <person name="Sichtig H."/>
        </authorList>
    </citation>
    <scope>NUCLEOTIDE SEQUENCE [LARGE SCALE GENOMIC DNA]</scope>
    <source>
        <strain evidence="2 3">FDAARGOS_1460</strain>
    </source>
</reference>
<evidence type="ECO:0000313" key="2">
    <source>
        <dbReference type="EMBL" id="MBZ2387372.1"/>
    </source>
</evidence>
<evidence type="ECO:0000256" key="1">
    <source>
        <dbReference type="SAM" id="Phobius"/>
    </source>
</evidence>
<gene>
    <name evidence="2" type="ORF">K8P03_08765</name>
</gene>
<keyword evidence="1" id="KW-0812">Transmembrane</keyword>
<comment type="caution">
    <text evidence="2">The sequence shown here is derived from an EMBL/GenBank/DDBJ whole genome shotgun (WGS) entry which is preliminary data.</text>
</comment>
<feature type="transmembrane region" description="Helical" evidence="1">
    <location>
        <begin position="15"/>
        <end position="36"/>
    </location>
</feature>
<proteinExistence type="predicted"/>